<keyword evidence="1" id="KW-0175">Coiled coil</keyword>
<feature type="coiled-coil region" evidence="1">
    <location>
        <begin position="290"/>
        <end position="342"/>
    </location>
</feature>
<name>A0A4Q2K0L8_9ACTN</name>
<reference evidence="2 3" key="1">
    <citation type="submission" date="2019-01" db="EMBL/GenBank/DDBJ databases">
        <title>Senegalimassilia sp. nov. KGMB04484 isolated human feces.</title>
        <authorList>
            <person name="Han K.-I."/>
            <person name="Kim J.-S."/>
            <person name="Lee K.C."/>
            <person name="Suh M.K."/>
            <person name="Eom M.K."/>
            <person name="Lee J.H."/>
            <person name="Park S.-H."/>
            <person name="Kang S.W."/>
            <person name="Park J.-E."/>
            <person name="Oh B.S."/>
            <person name="Yu S.Y."/>
            <person name="Choi S.-H."/>
            <person name="Lee D.H."/>
            <person name="Yoon H."/>
            <person name="Kim B.-Y."/>
            <person name="Lee J.H."/>
            <person name="Lee J.-S."/>
        </authorList>
    </citation>
    <scope>NUCLEOTIDE SEQUENCE [LARGE SCALE GENOMIC DNA]</scope>
    <source>
        <strain evidence="2 3">KGMB04484</strain>
    </source>
</reference>
<dbReference type="RefSeq" id="WP_129425892.1">
    <property type="nucleotide sequence ID" value="NZ_SDPW01000001.1"/>
</dbReference>
<proteinExistence type="predicted"/>
<organism evidence="2 3">
    <name type="scientific">Senegalimassilia faecalis</name>
    <dbReference type="NCBI Taxonomy" id="2509433"/>
    <lineage>
        <taxon>Bacteria</taxon>
        <taxon>Bacillati</taxon>
        <taxon>Actinomycetota</taxon>
        <taxon>Coriobacteriia</taxon>
        <taxon>Coriobacteriales</taxon>
        <taxon>Coriobacteriaceae</taxon>
        <taxon>Senegalimassilia</taxon>
    </lineage>
</organism>
<gene>
    <name evidence="2" type="ORF">ET524_11150</name>
</gene>
<dbReference type="Proteomes" id="UP000293345">
    <property type="component" value="Unassembled WGS sequence"/>
</dbReference>
<dbReference type="EMBL" id="SDPW01000001">
    <property type="protein sequence ID" value="RXZ54975.1"/>
    <property type="molecule type" value="Genomic_DNA"/>
</dbReference>
<dbReference type="Gene3D" id="1.20.5.1180">
    <property type="entry name" value="Geminin coiled-coil domain"/>
    <property type="match status" value="1"/>
</dbReference>
<dbReference type="OrthoDB" id="4241757at2"/>
<keyword evidence="3" id="KW-1185">Reference proteome</keyword>
<protein>
    <submittedName>
        <fullName evidence="2">Uncharacterized protein</fullName>
    </submittedName>
</protein>
<sequence>MEEAMLMYSTVLDIDESLTRDDFIRLVIEWNQSSPHQDCVIPDLKWSGQGNIRYGDGSLWLGIEEYRNHNTVAIRYEMTNAEGVVWDTDFIMNFDEMRMAIQLDRSLTEGAQVEDYRFSVPFFVTMLIKEGYLKDDNGLPVLRDPIDITSDNVDLIASIVNHERQYSLPVVYISKTSTNHALVNVSKLCNSLKGVAHVLLEQGCQLDLAIRNACGDQNEYLGAVGVYFPNGDHKRLLPKRYCNDSGLFANRIIRIVLQYANAQKTDLSYTWAGVTYSLLNDRKSAADYARQVAENQREEYVDAFDQENKELHQKVDELTAKNASLEAEVRGLRRKLNNAEGTPLLVYGEEEEFFPDEIKEMILEELEKRANNLSSGTRRSDVLNDVLEANPVQGRSDQRRSNLRNALTDYSKMLPSKKRQLQDLGFEIDEDGKHYSLSYYGDSRYFTTLPKSGSDWRGGRNSVSEIIQKLM</sequence>
<accession>A0A4Q2K0L8</accession>
<evidence type="ECO:0000256" key="1">
    <source>
        <dbReference type="SAM" id="Coils"/>
    </source>
</evidence>
<comment type="caution">
    <text evidence="2">The sequence shown here is derived from an EMBL/GenBank/DDBJ whole genome shotgun (WGS) entry which is preliminary data.</text>
</comment>
<dbReference type="AlphaFoldDB" id="A0A4Q2K0L8"/>
<evidence type="ECO:0000313" key="3">
    <source>
        <dbReference type="Proteomes" id="UP000293345"/>
    </source>
</evidence>
<evidence type="ECO:0000313" key="2">
    <source>
        <dbReference type="EMBL" id="RXZ54975.1"/>
    </source>
</evidence>